<feature type="transmembrane region" description="Helical" evidence="11">
    <location>
        <begin position="131"/>
        <end position="153"/>
    </location>
</feature>
<dbReference type="CDD" id="cd06225">
    <property type="entry name" value="HAMP"/>
    <property type="match status" value="1"/>
</dbReference>
<protein>
    <recommendedName>
        <fullName evidence="3">histidine kinase</fullName>
        <ecNumber evidence="3">2.7.13.3</ecNumber>
    </recommendedName>
</protein>
<dbReference type="SMART" id="SM00387">
    <property type="entry name" value="HATPase_c"/>
    <property type="match status" value="1"/>
</dbReference>
<dbReference type="SUPFAM" id="SSF47384">
    <property type="entry name" value="Homodimeric domain of signal transducing histidine kinase"/>
    <property type="match status" value="1"/>
</dbReference>
<evidence type="ECO:0000313" key="14">
    <source>
        <dbReference type="EMBL" id="GEC62783.1"/>
    </source>
</evidence>
<evidence type="ECO:0000256" key="10">
    <source>
        <dbReference type="ARBA" id="ARBA00023136"/>
    </source>
</evidence>
<dbReference type="SMART" id="SM00388">
    <property type="entry name" value="HisKA"/>
    <property type="match status" value="1"/>
</dbReference>
<evidence type="ECO:0000256" key="7">
    <source>
        <dbReference type="ARBA" id="ARBA00022777"/>
    </source>
</evidence>
<dbReference type="InterPro" id="IPR036097">
    <property type="entry name" value="HisK_dim/P_sf"/>
</dbReference>
<evidence type="ECO:0000256" key="11">
    <source>
        <dbReference type="SAM" id="Phobius"/>
    </source>
</evidence>
<comment type="caution">
    <text evidence="14">The sequence shown here is derived from an EMBL/GenBank/DDBJ whole genome shotgun (WGS) entry which is preliminary data.</text>
</comment>
<dbReference type="Pfam" id="PF00672">
    <property type="entry name" value="HAMP"/>
    <property type="match status" value="1"/>
</dbReference>
<proteinExistence type="predicted"/>
<dbReference type="SMART" id="SM00304">
    <property type="entry name" value="HAMP"/>
    <property type="match status" value="1"/>
</dbReference>
<evidence type="ECO:0000256" key="2">
    <source>
        <dbReference type="ARBA" id="ARBA00004370"/>
    </source>
</evidence>
<feature type="domain" description="Histidine kinase" evidence="12">
    <location>
        <begin position="208"/>
        <end position="422"/>
    </location>
</feature>
<evidence type="ECO:0000259" key="12">
    <source>
        <dbReference type="PROSITE" id="PS50109"/>
    </source>
</evidence>
<gene>
    <name evidence="14" type="ORF">GHA01_06320</name>
</gene>
<keyword evidence="9" id="KW-0902">Two-component regulatory system</keyword>
<dbReference type="CDD" id="cd00075">
    <property type="entry name" value="HATPase"/>
    <property type="match status" value="1"/>
</dbReference>
<dbReference type="PANTHER" id="PTHR45436">
    <property type="entry name" value="SENSOR HISTIDINE KINASE YKOH"/>
    <property type="match status" value="1"/>
</dbReference>
<dbReference type="InterPro" id="IPR003594">
    <property type="entry name" value="HATPase_dom"/>
</dbReference>
<dbReference type="PRINTS" id="PR00344">
    <property type="entry name" value="BCTRLSENSOR"/>
</dbReference>
<evidence type="ECO:0000256" key="5">
    <source>
        <dbReference type="ARBA" id="ARBA00022679"/>
    </source>
</evidence>
<dbReference type="InterPro" id="IPR050428">
    <property type="entry name" value="TCS_sensor_his_kinase"/>
</dbReference>
<keyword evidence="5" id="KW-0808">Transferase</keyword>
<keyword evidence="6 11" id="KW-0812">Transmembrane</keyword>
<dbReference type="Pfam" id="PF00512">
    <property type="entry name" value="HisKA"/>
    <property type="match status" value="1"/>
</dbReference>
<organism evidence="14 15">
    <name type="scientific">Novacetimonas hansenii</name>
    <name type="common">Komagataeibacter hansenii</name>
    <dbReference type="NCBI Taxonomy" id="436"/>
    <lineage>
        <taxon>Bacteria</taxon>
        <taxon>Pseudomonadati</taxon>
        <taxon>Pseudomonadota</taxon>
        <taxon>Alphaproteobacteria</taxon>
        <taxon>Acetobacterales</taxon>
        <taxon>Acetobacteraceae</taxon>
        <taxon>Novacetimonas</taxon>
    </lineage>
</organism>
<evidence type="ECO:0000256" key="3">
    <source>
        <dbReference type="ARBA" id="ARBA00012438"/>
    </source>
</evidence>
<dbReference type="PANTHER" id="PTHR45436:SF8">
    <property type="entry name" value="HISTIDINE KINASE"/>
    <property type="match status" value="1"/>
</dbReference>
<feature type="domain" description="HAMP" evidence="13">
    <location>
        <begin position="147"/>
        <end position="200"/>
    </location>
</feature>
<dbReference type="InterPro" id="IPR004358">
    <property type="entry name" value="Sig_transdc_His_kin-like_C"/>
</dbReference>
<dbReference type="EC" id="2.7.13.3" evidence="3"/>
<evidence type="ECO:0000256" key="9">
    <source>
        <dbReference type="ARBA" id="ARBA00023012"/>
    </source>
</evidence>
<accession>A0ABQ0SC21</accession>
<dbReference type="EMBL" id="BJNN01000045">
    <property type="protein sequence ID" value="GEC62783.1"/>
    <property type="molecule type" value="Genomic_DNA"/>
</dbReference>
<reference evidence="14 15" key="1">
    <citation type="submission" date="2019-06" db="EMBL/GenBank/DDBJ databases">
        <title>Whole genome shotgun sequence of Komagataeibacter hansenii NBRC 14820.</title>
        <authorList>
            <person name="Hosoyama A."/>
            <person name="Uohara A."/>
            <person name="Ohji S."/>
            <person name="Ichikawa N."/>
        </authorList>
    </citation>
    <scope>NUCLEOTIDE SEQUENCE [LARGE SCALE GENOMIC DNA]</scope>
    <source>
        <strain evidence="14 15">NBRC 14820</strain>
    </source>
</reference>
<dbReference type="Gene3D" id="6.10.340.10">
    <property type="match status" value="1"/>
</dbReference>
<feature type="transmembrane region" description="Helical" evidence="11">
    <location>
        <begin position="93"/>
        <end position="111"/>
    </location>
</feature>
<name>A0ABQ0SC21_NOVHA</name>
<evidence type="ECO:0000256" key="8">
    <source>
        <dbReference type="ARBA" id="ARBA00022989"/>
    </source>
</evidence>
<evidence type="ECO:0000259" key="13">
    <source>
        <dbReference type="PROSITE" id="PS50885"/>
    </source>
</evidence>
<evidence type="ECO:0000256" key="6">
    <source>
        <dbReference type="ARBA" id="ARBA00022692"/>
    </source>
</evidence>
<dbReference type="Pfam" id="PF02518">
    <property type="entry name" value="HATPase_c"/>
    <property type="match status" value="1"/>
</dbReference>
<dbReference type="InterPro" id="IPR036890">
    <property type="entry name" value="HATPase_C_sf"/>
</dbReference>
<dbReference type="InterPro" id="IPR005467">
    <property type="entry name" value="His_kinase_dom"/>
</dbReference>
<keyword evidence="15" id="KW-1185">Reference proteome</keyword>
<sequence length="424" mass="47362">MSGLYSQAALRQEIRQQVQNEGYETFADALIADVPHLLPVVRGLVQHEPGFHYLLQGPGQNIVAGNMLHLRPVPGERWLSWAHRLPMETNQNIVYGVGYILNDGGYYFVGIDASSLTHLQHDLWTTLLWEIAGFGLIGIAGGLFLSSIILKWIETTSMAARSIMQGDMSRRIPLRGTHDELDHLSESLNAMLDRNEALIVSLRQVSNDIAHDMRRPLSRMRQNLECAILEHVPADTMREQVGFAIDDLDAALEIFSSLLKLAQLESGAWNDELELLDPDQLLESVLDPYRPVMEDRGQELITKVMDACPTIMGHPVLLRQAFSNLIENAMRHTPEKTMITASIQTLDNKICVEIADNGPGIPLGAMHHVFDRFVRLDTSRTHDGNGLGLSMVKAIIQLHKGTITLSDNNPSLRCIVMLPVDIRK</sequence>
<keyword evidence="7" id="KW-0418">Kinase</keyword>
<comment type="catalytic activity">
    <reaction evidence="1">
        <text>ATP + protein L-histidine = ADP + protein N-phospho-L-histidine.</text>
        <dbReference type="EC" id="2.7.13.3"/>
    </reaction>
</comment>
<dbReference type="InterPro" id="IPR003661">
    <property type="entry name" value="HisK_dim/P_dom"/>
</dbReference>
<evidence type="ECO:0000256" key="1">
    <source>
        <dbReference type="ARBA" id="ARBA00000085"/>
    </source>
</evidence>
<dbReference type="Proteomes" id="UP000319478">
    <property type="component" value="Unassembled WGS sequence"/>
</dbReference>
<keyword evidence="4" id="KW-0597">Phosphoprotein</keyword>
<evidence type="ECO:0000313" key="15">
    <source>
        <dbReference type="Proteomes" id="UP000319478"/>
    </source>
</evidence>
<comment type="subcellular location">
    <subcellularLocation>
        <location evidence="2">Membrane</location>
    </subcellularLocation>
</comment>
<dbReference type="CDD" id="cd00082">
    <property type="entry name" value="HisKA"/>
    <property type="match status" value="1"/>
</dbReference>
<dbReference type="Gene3D" id="3.30.565.10">
    <property type="entry name" value="Histidine kinase-like ATPase, C-terminal domain"/>
    <property type="match status" value="1"/>
</dbReference>
<dbReference type="PROSITE" id="PS50885">
    <property type="entry name" value="HAMP"/>
    <property type="match status" value="1"/>
</dbReference>
<dbReference type="InterPro" id="IPR003660">
    <property type="entry name" value="HAMP_dom"/>
</dbReference>
<evidence type="ECO:0000256" key="4">
    <source>
        <dbReference type="ARBA" id="ARBA00022553"/>
    </source>
</evidence>
<dbReference type="SUPFAM" id="SSF158472">
    <property type="entry name" value="HAMP domain-like"/>
    <property type="match status" value="1"/>
</dbReference>
<keyword evidence="10 11" id="KW-0472">Membrane</keyword>
<dbReference type="PROSITE" id="PS50109">
    <property type="entry name" value="HIS_KIN"/>
    <property type="match status" value="1"/>
</dbReference>
<dbReference type="SUPFAM" id="SSF55874">
    <property type="entry name" value="ATPase domain of HSP90 chaperone/DNA topoisomerase II/histidine kinase"/>
    <property type="match status" value="1"/>
</dbReference>
<keyword evidence="8 11" id="KW-1133">Transmembrane helix</keyword>